<dbReference type="OrthoDB" id="7956241at2"/>
<evidence type="ECO:0000313" key="1">
    <source>
        <dbReference type="EMBL" id="SPH23598.1"/>
    </source>
</evidence>
<name>A0A2R8BJS3_9RHOB</name>
<dbReference type="Proteomes" id="UP000244924">
    <property type="component" value="Unassembled WGS sequence"/>
</dbReference>
<dbReference type="RefSeq" id="WP_146188869.1">
    <property type="nucleotide sequence ID" value="NZ_OMOQ01000002.1"/>
</dbReference>
<organism evidence="1 2">
    <name type="scientific">Albidovulum aquaemixtae</name>
    <dbReference type="NCBI Taxonomy" id="1542388"/>
    <lineage>
        <taxon>Bacteria</taxon>
        <taxon>Pseudomonadati</taxon>
        <taxon>Pseudomonadota</taxon>
        <taxon>Alphaproteobacteria</taxon>
        <taxon>Rhodobacterales</taxon>
        <taxon>Paracoccaceae</taxon>
        <taxon>Albidovulum</taxon>
    </lineage>
</organism>
<accession>A0A2R8BJS3</accession>
<gene>
    <name evidence="1" type="ORF">DEA8626_02662</name>
</gene>
<reference evidence="1 2" key="1">
    <citation type="submission" date="2018-03" db="EMBL/GenBank/DDBJ databases">
        <authorList>
            <person name="Keele B.F."/>
        </authorList>
    </citation>
    <scope>NUCLEOTIDE SEQUENCE [LARGE SCALE GENOMIC DNA]</scope>
    <source>
        <strain evidence="1 2">CECT 8626</strain>
    </source>
</reference>
<sequence>MQLKRRAVMVGTTFFLAAATGHIMQSGDAISDRLEGIREVKAARSAPVPEPAPVANFSKAPETDAVATMAASAVKTAGTTLNSAILIAAMKSEHAAKMLPDLPTTEPRAFASADLLAARMDGLDSGYERPATDADANYSVFGIACTPAVMTLEPGARAMLKLDLTASCYPNERVTISHAGLTFAVATDLGGELELTLPAMASTARVEVRFASGEGIGAEQAVTGLGALTRVAVQWNGPADLHLNAYENGAGFGDAGHVSAESPRHRTTSEGGFLTALGDAEIDHPMLAEVYTAPAGTKLDALVLEAEVSAENCGRTLTGQTLTARTDAEPEISTLSFAMPDCSAEGEFIAMDLTQSAAPEITVALSAR</sequence>
<evidence type="ECO:0000313" key="2">
    <source>
        <dbReference type="Proteomes" id="UP000244924"/>
    </source>
</evidence>
<proteinExistence type="predicted"/>
<evidence type="ECO:0008006" key="3">
    <source>
        <dbReference type="Google" id="ProtNLM"/>
    </source>
</evidence>
<protein>
    <recommendedName>
        <fullName evidence="3">Translocase</fullName>
    </recommendedName>
</protein>
<dbReference type="AlphaFoldDB" id="A0A2R8BJS3"/>
<dbReference type="EMBL" id="OMOQ01000002">
    <property type="protein sequence ID" value="SPH23598.1"/>
    <property type="molecule type" value="Genomic_DNA"/>
</dbReference>
<keyword evidence="2" id="KW-1185">Reference proteome</keyword>